<evidence type="ECO:0000313" key="2">
    <source>
        <dbReference type="Proteomes" id="UP001292094"/>
    </source>
</evidence>
<protein>
    <submittedName>
        <fullName evidence="1">Uncharacterized protein</fullName>
    </submittedName>
</protein>
<gene>
    <name evidence="1" type="ORF">Pmani_027434</name>
</gene>
<evidence type="ECO:0000313" key="1">
    <source>
        <dbReference type="EMBL" id="KAK4300354.1"/>
    </source>
</evidence>
<name>A0AAE1P1F3_9EUCA</name>
<dbReference type="Proteomes" id="UP001292094">
    <property type="component" value="Unassembled WGS sequence"/>
</dbReference>
<accession>A0AAE1P1F3</accession>
<dbReference type="AlphaFoldDB" id="A0AAE1P1F3"/>
<organism evidence="1 2">
    <name type="scientific">Petrolisthes manimaculis</name>
    <dbReference type="NCBI Taxonomy" id="1843537"/>
    <lineage>
        <taxon>Eukaryota</taxon>
        <taxon>Metazoa</taxon>
        <taxon>Ecdysozoa</taxon>
        <taxon>Arthropoda</taxon>
        <taxon>Crustacea</taxon>
        <taxon>Multicrustacea</taxon>
        <taxon>Malacostraca</taxon>
        <taxon>Eumalacostraca</taxon>
        <taxon>Eucarida</taxon>
        <taxon>Decapoda</taxon>
        <taxon>Pleocyemata</taxon>
        <taxon>Anomura</taxon>
        <taxon>Galatheoidea</taxon>
        <taxon>Porcellanidae</taxon>
        <taxon>Petrolisthes</taxon>
    </lineage>
</organism>
<reference evidence="1" key="1">
    <citation type="submission" date="2023-11" db="EMBL/GenBank/DDBJ databases">
        <title>Genome assemblies of two species of porcelain crab, Petrolisthes cinctipes and Petrolisthes manimaculis (Anomura: Porcellanidae).</title>
        <authorList>
            <person name="Angst P."/>
        </authorList>
    </citation>
    <scope>NUCLEOTIDE SEQUENCE</scope>
    <source>
        <strain evidence="1">PB745_02</strain>
        <tissue evidence="1">Gill</tissue>
    </source>
</reference>
<sequence>MGTKTWLTCDNCGSQGFASVGPSMESNPCSTKATHVVYNTKNGETVQILDNAIRERERGHYDYNSNEETGHLLCDNTCSGERSQMSYDPCNGDGGARTQVETVVECGSGGRWKVEVAAGGNGSSHHDHHVSILHYTKTVLWKAWNSLSPAVLDFFPFVHLTTSLSTPPDFLTLYSTSLPHSLLNLTSSLTIPHNHLTLYSTSLNTSLTTSPHFLTLHLHSTSHPSATSRPVL</sequence>
<keyword evidence="2" id="KW-1185">Reference proteome</keyword>
<proteinExistence type="predicted"/>
<comment type="caution">
    <text evidence="1">The sequence shown here is derived from an EMBL/GenBank/DDBJ whole genome shotgun (WGS) entry which is preliminary data.</text>
</comment>
<dbReference type="EMBL" id="JAWZYT010003072">
    <property type="protein sequence ID" value="KAK4300354.1"/>
    <property type="molecule type" value="Genomic_DNA"/>
</dbReference>